<comment type="similarity">
    <text evidence="3">Belongs to the SmpB family.</text>
</comment>
<keyword evidence="1 3" id="KW-0963">Cytoplasm</keyword>
<comment type="subcellular location">
    <subcellularLocation>
        <location evidence="3">Cytoplasm</location>
    </subcellularLocation>
    <text evidence="3">The tmRNA-SmpB complex associates with stalled 70S ribosomes.</text>
</comment>
<reference evidence="4 5" key="1">
    <citation type="journal article" date="2016" name="Nat. Commun.">
        <title>Thousands of microbial genomes shed light on interconnected biogeochemical processes in an aquifer system.</title>
        <authorList>
            <person name="Anantharaman K."/>
            <person name="Brown C.T."/>
            <person name="Hug L.A."/>
            <person name="Sharon I."/>
            <person name="Castelle C.J."/>
            <person name="Probst A.J."/>
            <person name="Thomas B.C."/>
            <person name="Singh A."/>
            <person name="Wilkins M.J."/>
            <person name="Karaoz U."/>
            <person name="Brodie E.L."/>
            <person name="Williams K.H."/>
            <person name="Hubbard S.S."/>
            <person name="Banfield J.F."/>
        </authorList>
    </citation>
    <scope>NUCLEOTIDE SEQUENCE [LARGE SCALE GENOMIC DNA]</scope>
</reference>
<evidence type="ECO:0000313" key="5">
    <source>
        <dbReference type="Proteomes" id="UP000176965"/>
    </source>
</evidence>
<organism evidence="4 5">
    <name type="scientific">Candidatus Taylorbacteria bacterium RIFOXYD2_FULL_36_9</name>
    <dbReference type="NCBI Taxonomy" id="1802338"/>
    <lineage>
        <taxon>Bacteria</taxon>
        <taxon>Candidatus Tayloriibacteriota</taxon>
    </lineage>
</organism>
<comment type="function">
    <text evidence="3">Required for rescue of stalled ribosomes mediated by trans-translation. Binds to transfer-messenger RNA (tmRNA), required for stable association of tmRNA with ribosomes. tmRNA and SmpB together mimic tRNA shape, replacing the anticodon stem-loop with SmpB. tmRNA is encoded by the ssrA gene; the 2 termini fold to resemble tRNA(Ala) and it encodes a 'tag peptide', a short internal open reading frame. During trans-translation Ala-aminoacylated tmRNA acts like a tRNA, entering the A-site of stalled ribosomes, displacing the stalled mRNA. The ribosome then switches to translate the ORF on the tmRNA; the nascent peptide is terminated with the 'tag peptide' encoded by the tmRNA and targeted for degradation. The ribosome is freed to recommence translation, which seems to be the essential function of trans-translation.</text>
</comment>
<dbReference type="EMBL" id="MHSQ01000010">
    <property type="protein sequence ID" value="OHA47485.1"/>
    <property type="molecule type" value="Genomic_DNA"/>
</dbReference>
<name>A0A1G2PGK9_9BACT</name>
<dbReference type="InterPro" id="IPR000037">
    <property type="entry name" value="SsrA-bd_prot"/>
</dbReference>
<dbReference type="NCBIfam" id="TIGR00086">
    <property type="entry name" value="smpB"/>
    <property type="match status" value="1"/>
</dbReference>
<evidence type="ECO:0000256" key="3">
    <source>
        <dbReference type="HAMAP-Rule" id="MF_00023"/>
    </source>
</evidence>
<dbReference type="InterPro" id="IPR023620">
    <property type="entry name" value="SmpB"/>
</dbReference>
<dbReference type="NCBIfam" id="NF003843">
    <property type="entry name" value="PRK05422.1"/>
    <property type="match status" value="1"/>
</dbReference>
<dbReference type="Gene3D" id="2.40.280.10">
    <property type="match status" value="1"/>
</dbReference>
<dbReference type="PANTHER" id="PTHR30308">
    <property type="entry name" value="TMRNA-BINDING COMPONENT OF TRANS-TRANSLATION TAGGING COMPLEX"/>
    <property type="match status" value="1"/>
</dbReference>
<evidence type="ECO:0000256" key="1">
    <source>
        <dbReference type="ARBA" id="ARBA00022490"/>
    </source>
</evidence>
<dbReference type="AlphaFoldDB" id="A0A1G2PGK9"/>
<dbReference type="GO" id="GO:0005829">
    <property type="term" value="C:cytosol"/>
    <property type="evidence" value="ECO:0007669"/>
    <property type="project" value="TreeGrafter"/>
</dbReference>
<dbReference type="PANTHER" id="PTHR30308:SF2">
    <property type="entry name" value="SSRA-BINDING PROTEIN"/>
    <property type="match status" value="1"/>
</dbReference>
<evidence type="ECO:0000313" key="4">
    <source>
        <dbReference type="EMBL" id="OHA47485.1"/>
    </source>
</evidence>
<dbReference type="InterPro" id="IPR020081">
    <property type="entry name" value="SsrA-bd_prot_CS"/>
</dbReference>
<keyword evidence="2 3" id="KW-0694">RNA-binding</keyword>
<accession>A0A1G2PGK9</accession>
<dbReference type="PROSITE" id="PS01317">
    <property type="entry name" value="SSRP"/>
    <property type="match status" value="1"/>
</dbReference>
<dbReference type="Pfam" id="PF01668">
    <property type="entry name" value="SmpB"/>
    <property type="match status" value="1"/>
</dbReference>
<dbReference type="GO" id="GO:0070930">
    <property type="term" value="P:trans-translation-dependent protein tagging"/>
    <property type="evidence" value="ECO:0007669"/>
    <property type="project" value="TreeGrafter"/>
</dbReference>
<sequence>MSESLLQNKKAYFNYEITEKFTAGIELFGFEVKSVREKKGQIENAYVTIRGGEAYLIGANIPAYQLKNAPVDFDPLRNRKLLLTKKELKQLANIENKKGLTIVAIAVYNAGRKLKLEIGIAKGKKSFDKRENIKKRETDREIRRTLKNE</sequence>
<comment type="caution">
    <text evidence="4">The sequence shown here is derived from an EMBL/GenBank/DDBJ whole genome shotgun (WGS) entry which is preliminary data.</text>
</comment>
<gene>
    <name evidence="3" type="primary">smpB</name>
    <name evidence="4" type="ORF">A2541_02285</name>
</gene>
<dbReference type="STRING" id="1802338.A2541_02285"/>
<dbReference type="SUPFAM" id="SSF74982">
    <property type="entry name" value="Small protein B (SmpB)"/>
    <property type="match status" value="1"/>
</dbReference>
<dbReference type="Proteomes" id="UP000176965">
    <property type="component" value="Unassembled WGS sequence"/>
</dbReference>
<dbReference type="GO" id="GO:0003723">
    <property type="term" value="F:RNA binding"/>
    <property type="evidence" value="ECO:0007669"/>
    <property type="project" value="UniProtKB-UniRule"/>
</dbReference>
<dbReference type="GO" id="GO:0070929">
    <property type="term" value="P:trans-translation"/>
    <property type="evidence" value="ECO:0007669"/>
    <property type="project" value="UniProtKB-UniRule"/>
</dbReference>
<protein>
    <recommendedName>
        <fullName evidence="3">SsrA-binding protein</fullName>
    </recommendedName>
    <alternativeName>
        <fullName evidence="3">Small protein B</fullName>
    </alternativeName>
</protein>
<proteinExistence type="inferred from homology"/>
<dbReference type="HAMAP" id="MF_00023">
    <property type="entry name" value="SmpB"/>
    <property type="match status" value="1"/>
</dbReference>
<evidence type="ECO:0000256" key="2">
    <source>
        <dbReference type="ARBA" id="ARBA00022884"/>
    </source>
</evidence>